<evidence type="ECO:0000256" key="4">
    <source>
        <dbReference type="ARBA" id="ARBA00023136"/>
    </source>
</evidence>
<dbReference type="PANTHER" id="PTHR38480">
    <property type="entry name" value="SLR0254 PROTEIN"/>
    <property type="match status" value="1"/>
</dbReference>
<dbReference type="RefSeq" id="WP_344311672.1">
    <property type="nucleotide sequence ID" value="NZ_BAAANY010000014.1"/>
</dbReference>
<evidence type="ECO:0000313" key="8">
    <source>
        <dbReference type="Proteomes" id="UP001500618"/>
    </source>
</evidence>
<protein>
    <submittedName>
        <fullName evidence="7">RDD family protein</fullName>
    </submittedName>
</protein>
<keyword evidence="2 5" id="KW-0812">Transmembrane</keyword>
<name>A0ABN2HDZ3_9ACTN</name>
<comment type="subcellular location">
    <subcellularLocation>
        <location evidence="1">Membrane</location>
        <topology evidence="1">Multi-pass membrane protein</topology>
    </subcellularLocation>
</comment>
<dbReference type="Pfam" id="PF06271">
    <property type="entry name" value="RDD"/>
    <property type="match status" value="1"/>
</dbReference>
<dbReference type="InterPro" id="IPR010432">
    <property type="entry name" value="RDD"/>
</dbReference>
<dbReference type="PANTHER" id="PTHR38480:SF1">
    <property type="entry name" value="SLR0254 PROTEIN"/>
    <property type="match status" value="1"/>
</dbReference>
<evidence type="ECO:0000256" key="1">
    <source>
        <dbReference type="ARBA" id="ARBA00004141"/>
    </source>
</evidence>
<comment type="caution">
    <text evidence="7">The sequence shown here is derived from an EMBL/GenBank/DDBJ whole genome shotgun (WGS) entry which is preliminary data.</text>
</comment>
<evidence type="ECO:0000256" key="2">
    <source>
        <dbReference type="ARBA" id="ARBA00022692"/>
    </source>
</evidence>
<organism evidence="7 8">
    <name type="scientific">Fodinicola feengrottensis</name>
    <dbReference type="NCBI Taxonomy" id="435914"/>
    <lineage>
        <taxon>Bacteria</taxon>
        <taxon>Bacillati</taxon>
        <taxon>Actinomycetota</taxon>
        <taxon>Actinomycetes</taxon>
        <taxon>Mycobacteriales</taxon>
        <taxon>Fodinicola</taxon>
    </lineage>
</organism>
<feature type="transmembrane region" description="Helical" evidence="5">
    <location>
        <begin position="128"/>
        <end position="147"/>
    </location>
</feature>
<proteinExistence type="predicted"/>
<evidence type="ECO:0000256" key="5">
    <source>
        <dbReference type="SAM" id="Phobius"/>
    </source>
</evidence>
<accession>A0ABN2HDZ3</accession>
<reference evidence="7 8" key="1">
    <citation type="journal article" date="2019" name="Int. J. Syst. Evol. Microbiol.">
        <title>The Global Catalogue of Microorganisms (GCM) 10K type strain sequencing project: providing services to taxonomists for standard genome sequencing and annotation.</title>
        <authorList>
            <consortium name="The Broad Institute Genomics Platform"/>
            <consortium name="The Broad Institute Genome Sequencing Center for Infectious Disease"/>
            <person name="Wu L."/>
            <person name="Ma J."/>
        </authorList>
    </citation>
    <scope>NUCLEOTIDE SEQUENCE [LARGE SCALE GENOMIC DNA]</scope>
    <source>
        <strain evidence="7 8">JCM 14718</strain>
    </source>
</reference>
<gene>
    <name evidence="7" type="ORF">GCM10009765_39100</name>
</gene>
<keyword evidence="4 5" id="KW-0472">Membrane</keyword>
<feature type="domain" description="RDD" evidence="6">
    <location>
        <begin position="27"/>
        <end position="160"/>
    </location>
</feature>
<dbReference type="EMBL" id="BAAANY010000014">
    <property type="protein sequence ID" value="GAA1685995.1"/>
    <property type="molecule type" value="Genomic_DNA"/>
</dbReference>
<sequence>MAYDGQETAPGGGLLTGEAVAVELPVARLGTRTLAITIDAACEYLLFYLFQLGLSSLLLSGDTAAYTIGLLLSIILTFLVWPIAFETVSRGRSPGKMALGLRVVRDDGGPIRFRQALVRGLVGFALEWPGLLLGPIAWLIGLITLLFNGRAKRLGDIAAGTIVLQQRLPDRGVQIPDVPPQLRPWAQTLDLTRLDDELALAVRKLITRARDLRVPALRQLEAELVAEVAAVTAPPPPVGTPPAIFLVCVLAERRRRTLQRSAERKAAAAQLAVIAPAAPVQPATVAVPSGDLADWTRPASEVAAAPATGFAPPA</sequence>
<evidence type="ECO:0000259" key="6">
    <source>
        <dbReference type="Pfam" id="PF06271"/>
    </source>
</evidence>
<feature type="transmembrane region" description="Helical" evidence="5">
    <location>
        <begin position="64"/>
        <end position="84"/>
    </location>
</feature>
<evidence type="ECO:0000313" key="7">
    <source>
        <dbReference type="EMBL" id="GAA1685995.1"/>
    </source>
</evidence>
<keyword evidence="8" id="KW-1185">Reference proteome</keyword>
<keyword evidence="3 5" id="KW-1133">Transmembrane helix</keyword>
<evidence type="ECO:0000256" key="3">
    <source>
        <dbReference type="ARBA" id="ARBA00022989"/>
    </source>
</evidence>
<dbReference type="Proteomes" id="UP001500618">
    <property type="component" value="Unassembled WGS sequence"/>
</dbReference>